<dbReference type="GeneID" id="90771159"/>
<name>A0ABW8G343_9GAMM</name>
<protein>
    <submittedName>
        <fullName evidence="1">Uncharacterized protein</fullName>
    </submittedName>
</protein>
<dbReference type="EMBL" id="JBIXKD010000027">
    <property type="protein sequence ID" value="MFJ5323517.1"/>
    <property type="molecule type" value="Genomic_DNA"/>
</dbReference>
<dbReference type="InterPro" id="IPR036749">
    <property type="entry name" value="Expansin_CBD_sf"/>
</dbReference>
<reference evidence="1 2" key="1">
    <citation type="submission" date="2024-10" db="EMBL/GenBank/DDBJ databases">
        <authorList>
            <person name="Lu C.-H."/>
        </authorList>
    </citation>
    <scope>NUCLEOTIDE SEQUENCE [LARGE SCALE GENOMIC DNA]</scope>
    <source>
        <strain evidence="1 2">22QBSP01-2</strain>
    </source>
</reference>
<evidence type="ECO:0000313" key="2">
    <source>
        <dbReference type="Proteomes" id="UP001617714"/>
    </source>
</evidence>
<keyword evidence="2" id="KW-1185">Reference proteome</keyword>
<sequence length="62" mass="6938">MRNNQWIAAQKTDYNHFIVEHVGMNDIPVEFTDVKGNVLSDTLPPMSQSTSSAYLITGNVQL</sequence>
<dbReference type="Proteomes" id="UP001617714">
    <property type="component" value="Unassembled WGS sequence"/>
</dbReference>
<gene>
    <name evidence="1" type="ORF">ACIPSN_19620</name>
</gene>
<organism evidence="1 2">
    <name type="scientific">Pectobacterium parvum</name>
    <dbReference type="NCBI Taxonomy" id="2778550"/>
    <lineage>
        <taxon>Bacteria</taxon>
        <taxon>Pseudomonadati</taxon>
        <taxon>Pseudomonadota</taxon>
        <taxon>Gammaproteobacteria</taxon>
        <taxon>Enterobacterales</taxon>
        <taxon>Pectobacteriaceae</taxon>
        <taxon>Pectobacterium</taxon>
    </lineage>
</organism>
<dbReference type="Gene3D" id="2.60.40.760">
    <property type="entry name" value="Expansin, cellulose-binding-like domain"/>
    <property type="match status" value="1"/>
</dbReference>
<proteinExistence type="predicted"/>
<comment type="caution">
    <text evidence="1">The sequence shown here is derived from an EMBL/GenBank/DDBJ whole genome shotgun (WGS) entry which is preliminary data.</text>
</comment>
<dbReference type="RefSeq" id="WP_225969941.1">
    <property type="nucleotide sequence ID" value="NZ_CP046377.1"/>
</dbReference>
<accession>A0ABW8G343</accession>
<evidence type="ECO:0000313" key="1">
    <source>
        <dbReference type="EMBL" id="MFJ5323517.1"/>
    </source>
</evidence>